<comment type="caution">
    <text evidence="2">The sequence shown here is derived from an EMBL/GenBank/DDBJ whole genome shotgun (WGS) entry which is preliminary data.</text>
</comment>
<accession>A0A5B7JZG3</accession>
<name>A0A5B7JZG3_PORTR</name>
<evidence type="ECO:0000313" key="2">
    <source>
        <dbReference type="EMBL" id="MPD00220.1"/>
    </source>
</evidence>
<dbReference type="Proteomes" id="UP000324222">
    <property type="component" value="Unassembled WGS sequence"/>
</dbReference>
<sequence>MVQRRPMLPPDPCTHSLSRYGAPPTTTLGTAVGSAGEGVDPARPAGLLPRLSSTPSRLSLIPAAIQSHFKHQSFSRSSFREQEIRQLITATTVSSPSSFTSHPAHVPTLSPQRPRFAAQQPHQHPDLTTTRPEVHE</sequence>
<keyword evidence="3" id="KW-1185">Reference proteome</keyword>
<evidence type="ECO:0000256" key="1">
    <source>
        <dbReference type="SAM" id="MobiDB-lite"/>
    </source>
</evidence>
<evidence type="ECO:0000313" key="3">
    <source>
        <dbReference type="Proteomes" id="UP000324222"/>
    </source>
</evidence>
<feature type="compositionally biased region" description="Polar residues" evidence="1">
    <location>
        <begin position="120"/>
        <end position="136"/>
    </location>
</feature>
<dbReference type="EMBL" id="VSRR010121981">
    <property type="protein sequence ID" value="MPD00220.1"/>
    <property type="molecule type" value="Genomic_DNA"/>
</dbReference>
<organism evidence="2 3">
    <name type="scientific">Portunus trituberculatus</name>
    <name type="common">Swimming crab</name>
    <name type="synonym">Neptunus trituberculatus</name>
    <dbReference type="NCBI Taxonomy" id="210409"/>
    <lineage>
        <taxon>Eukaryota</taxon>
        <taxon>Metazoa</taxon>
        <taxon>Ecdysozoa</taxon>
        <taxon>Arthropoda</taxon>
        <taxon>Crustacea</taxon>
        <taxon>Multicrustacea</taxon>
        <taxon>Malacostraca</taxon>
        <taxon>Eumalacostraca</taxon>
        <taxon>Eucarida</taxon>
        <taxon>Decapoda</taxon>
        <taxon>Pleocyemata</taxon>
        <taxon>Brachyura</taxon>
        <taxon>Eubrachyura</taxon>
        <taxon>Portunoidea</taxon>
        <taxon>Portunidae</taxon>
        <taxon>Portuninae</taxon>
        <taxon>Portunus</taxon>
    </lineage>
</organism>
<feature type="region of interest" description="Disordered" evidence="1">
    <location>
        <begin position="92"/>
        <end position="136"/>
    </location>
</feature>
<gene>
    <name evidence="2" type="ORF">E2C01_095681</name>
</gene>
<proteinExistence type="predicted"/>
<feature type="region of interest" description="Disordered" evidence="1">
    <location>
        <begin position="1"/>
        <end position="52"/>
    </location>
</feature>
<reference evidence="2" key="1">
    <citation type="submission" date="2019-05" db="EMBL/GenBank/DDBJ databases">
        <title>Another draft genome of Portunus trituberculatus and its Hox gene families provides insights of decapod evolution.</title>
        <authorList>
            <person name="Jeong J.-H."/>
            <person name="Song I."/>
            <person name="Kim S."/>
            <person name="Choi T."/>
            <person name="Kim D."/>
            <person name="Ryu S."/>
            <person name="Kim W."/>
        </authorList>
    </citation>
    <scope>NUCLEOTIDE SEQUENCE [LARGE SCALE GENOMIC DNA]</scope>
    <source>
        <tissue evidence="2">Muscle</tissue>
    </source>
</reference>
<dbReference type="AlphaFoldDB" id="A0A5B7JZG3"/>
<feature type="compositionally biased region" description="Polar residues" evidence="1">
    <location>
        <begin position="92"/>
        <end position="101"/>
    </location>
</feature>
<protein>
    <submittedName>
        <fullName evidence="2">Uncharacterized protein</fullName>
    </submittedName>
</protein>